<evidence type="ECO:0000259" key="1">
    <source>
        <dbReference type="Pfam" id="PF00294"/>
    </source>
</evidence>
<evidence type="ECO:0000313" key="2">
    <source>
        <dbReference type="EMBL" id="WPL16372.1"/>
    </source>
</evidence>
<evidence type="ECO:0000313" key="3">
    <source>
        <dbReference type="Proteomes" id="UP001432180"/>
    </source>
</evidence>
<dbReference type="InterPro" id="IPR052562">
    <property type="entry name" value="Ketohexokinase-related"/>
</dbReference>
<dbReference type="GO" id="GO:0016301">
    <property type="term" value="F:kinase activity"/>
    <property type="evidence" value="ECO:0007669"/>
    <property type="project" value="UniProtKB-KW"/>
</dbReference>
<dbReference type="PANTHER" id="PTHR42774">
    <property type="entry name" value="PHOSPHOTRANSFERASE SYSTEM TRANSPORT PROTEIN"/>
    <property type="match status" value="1"/>
</dbReference>
<keyword evidence="3" id="KW-1185">Reference proteome</keyword>
<dbReference type="Pfam" id="PF00294">
    <property type="entry name" value="PfkB"/>
    <property type="match status" value="1"/>
</dbReference>
<dbReference type="PANTHER" id="PTHR42774:SF3">
    <property type="entry name" value="KETOHEXOKINASE"/>
    <property type="match status" value="1"/>
</dbReference>
<dbReference type="EMBL" id="CP121472">
    <property type="protein sequence ID" value="WPL16372.1"/>
    <property type="molecule type" value="Genomic_DNA"/>
</dbReference>
<dbReference type="RefSeq" id="WP_328986917.1">
    <property type="nucleotide sequence ID" value="NZ_CP121472.1"/>
</dbReference>
<dbReference type="SUPFAM" id="SSF53613">
    <property type="entry name" value="Ribokinase-like"/>
    <property type="match status" value="1"/>
</dbReference>
<protein>
    <submittedName>
        <fullName evidence="2">Fructosamine kinase FrlD</fullName>
        <ecNumber evidence="2">2.7.1.-</ecNumber>
    </submittedName>
</protein>
<dbReference type="InterPro" id="IPR029056">
    <property type="entry name" value="Ribokinase-like"/>
</dbReference>
<proteinExistence type="predicted"/>
<reference evidence="2 3" key="1">
    <citation type="journal article" date="2023" name="Microorganisms">
        <title>Thiorhodovibrio frisius and Trv. litoralis spp. nov., Two Novel Members from a Clade of Fastidious Purple Sulfur Bacteria That Exhibit Unique Red-Shifted Light-Harvesting Capabilities.</title>
        <authorList>
            <person name="Methner A."/>
            <person name="Kuzyk S.B."/>
            <person name="Petersen J."/>
            <person name="Bauer S."/>
            <person name="Brinkmann H."/>
            <person name="Sichau K."/>
            <person name="Wanner G."/>
            <person name="Wolf J."/>
            <person name="Neumann-Schaal M."/>
            <person name="Henke P."/>
            <person name="Tank M."/>
            <person name="Sproer C."/>
            <person name="Bunk B."/>
            <person name="Overmann J."/>
        </authorList>
    </citation>
    <scope>NUCLEOTIDE SEQUENCE [LARGE SCALE GENOMIC DNA]</scope>
    <source>
        <strain evidence="2 3">DSM 6702</strain>
    </source>
</reference>
<dbReference type="InterPro" id="IPR011611">
    <property type="entry name" value="PfkB_dom"/>
</dbReference>
<dbReference type="Proteomes" id="UP001432180">
    <property type="component" value="Chromosome"/>
</dbReference>
<accession>A0ABZ0S775</accession>
<dbReference type="Gene3D" id="3.40.1190.20">
    <property type="match status" value="1"/>
</dbReference>
<name>A0ABZ0S775_9GAMM</name>
<sequence>MRTEHRLLGVGVATLDIINQVARYPHEDDEVRATGQRIARGGNAANTLSVLRQFGHQCDWVGCHADDRQADLILADLKQRGIGTDAAVRCQDSATPTSYITLSDANASRTIVHYRRLRELTAADFAALPLDSYHWVHFEGRHPVETALMIERVRRERPHLPISVEIEKNRPELARLWQPVSLLLFSRAFVEPVLDGPVTPWDYLAEQQHHSGAALCVAPWGAEGAYGIDRAGQRLFAPAETPGRLTDTLAAGDVFNAVLIDALLRGLPLGQAMACASRVAGYKCGYRGIDGLIGAAREAGIL</sequence>
<organism evidence="2 3">
    <name type="scientific">Thiorhodovibrio winogradskyi</name>
    <dbReference type="NCBI Taxonomy" id="77007"/>
    <lineage>
        <taxon>Bacteria</taxon>
        <taxon>Pseudomonadati</taxon>
        <taxon>Pseudomonadota</taxon>
        <taxon>Gammaproteobacteria</taxon>
        <taxon>Chromatiales</taxon>
        <taxon>Chromatiaceae</taxon>
        <taxon>Thiorhodovibrio</taxon>
    </lineage>
</organism>
<keyword evidence="2" id="KW-0808">Transferase</keyword>
<keyword evidence="2" id="KW-0418">Kinase</keyword>
<feature type="domain" description="Carbohydrate kinase PfkB" evidence="1">
    <location>
        <begin position="16"/>
        <end position="288"/>
    </location>
</feature>
<dbReference type="EC" id="2.7.1.-" evidence="2"/>
<gene>
    <name evidence="2" type="primary">frlD</name>
    <name evidence="2" type="ORF">Thiowin_01326</name>
</gene>